<name>A0A5N1IXZ3_9BACT</name>
<reference evidence="2 3" key="1">
    <citation type="submission" date="2019-09" db="EMBL/GenBank/DDBJ databases">
        <title>Genome sequence of Adhaeribacter sp. M2.</title>
        <authorList>
            <person name="Srinivasan S."/>
        </authorList>
    </citation>
    <scope>NUCLEOTIDE SEQUENCE [LARGE SCALE GENOMIC DNA]</scope>
    <source>
        <strain evidence="2 3">M2</strain>
    </source>
</reference>
<organism evidence="2 3">
    <name type="scientific">Adhaeribacter soli</name>
    <dbReference type="NCBI Taxonomy" id="2607655"/>
    <lineage>
        <taxon>Bacteria</taxon>
        <taxon>Pseudomonadati</taxon>
        <taxon>Bacteroidota</taxon>
        <taxon>Cytophagia</taxon>
        <taxon>Cytophagales</taxon>
        <taxon>Hymenobacteraceae</taxon>
        <taxon>Adhaeribacter</taxon>
    </lineage>
</organism>
<feature type="coiled-coil region" evidence="1">
    <location>
        <begin position="872"/>
        <end position="899"/>
    </location>
</feature>
<dbReference type="RefSeq" id="WP_150903612.1">
    <property type="nucleotide sequence ID" value="NZ_VTWT01000004.1"/>
</dbReference>
<evidence type="ECO:0000313" key="3">
    <source>
        <dbReference type="Proteomes" id="UP000326570"/>
    </source>
</evidence>
<evidence type="ECO:0000256" key="1">
    <source>
        <dbReference type="SAM" id="Coils"/>
    </source>
</evidence>
<protein>
    <submittedName>
        <fullName evidence="2">Uncharacterized protein</fullName>
    </submittedName>
</protein>
<dbReference type="Proteomes" id="UP000326570">
    <property type="component" value="Unassembled WGS sequence"/>
</dbReference>
<feature type="coiled-coil region" evidence="1">
    <location>
        <begin position="222"/>
        <end position="249"/>
    </location>
</feature>
<dbReference type="EMBL" id="VTWT01000004">
    <property type="protein sequence ID" value="KAA9338978.1"/>
    <property type="molecule type" value="Genomic_DNA"/>
</dbReference>
<accession>A0A5N1IXZ3</accession>
<gene>
    <name evidence="2" type="ORF">F0P94_09310</name>
</gene>
<evidence type="ECO:0000313" key="2">
    <source>
        <dbReference type="EMBL" id="KAA9338978.1"/>
    </source>
</evidence>
<proteinExistence type="predicted"/>
<keyword evidence="3" id="KW-1185">Reference proteome</keyword>
<sequence length="2573" mass="292870">MPASLLSNPTEITNHINNQLQTRTALQAAIVAAQNSINQKQEELKLSDSALFILQNDRNIQQASSINKLVADLFFNLDQGINLFYSQGLLGQPEYDEYSRFKDHFQDRLNVLLDKRKGLNKLRVDSINGFTSDLQALLSESLEWLQMYYKNFGPNWGDEVNDYFSKIIYAWSVLRLESITLPGYNNCSFLPVFYTVSSSKDLLLQFRSFLIQQAGLFDPSEHDDLLRELDNLENETDSIAQRLSSISELTPDIINEFKEPIHRWINQISELIQRSIDRNQGNDAVTNPLYHFHGIFSRLDSYLQIIRTEGFPPIQAGEYLEFSHRTFELILQRYIGRFEYLLSQLEANEMELEDQARLRVQYFLTSKLPVLNEILSRLSKDFYHDQLRVPASFFETFQHIEAEFNEFFIEQQLVSANNQQLRLFMFAGAEGVWTSLSQYFTTFLDVPSGATMAELQVLLNEESHQEPAQIVLQNRQDLSRYRSLIEQGLDLMVNLNQGINLFYSQGTLSQQEYDEYDGFRQTYQPELDRLFIQVNSLSELDREQVLRFSEGLKSLFNGIIGWINEFYDKYSPSWDPEFAGFFTKIHYACRVVQADSYTLPGCRNCSFVPVFYTVAASKDILKQLRAFIISQEHAFDPHEFNDLLSFLTDSEKKRTDIEERIAQAFSENRDSNEIKEEFHGWVNQLLEIINKTIEVNWGKDPITEPLKQLGEIFSGLNKYLEIIRSDSFPPTNAEEYRQFSFMTFELILQHYISQFENLLPLVEENGMDLEEQAQLRLHYFLTNKLIVLKETLERLKADFSNGQPWVPASYIETVQQIEAELNSFFTEQQIRNAEHQRSPAFLFTGIVGSRISLFQYFTLLLDAPSSEFEVLVMSLTADIAALEYQITSYQNQINEINKDLESFPQYTIGSFKDLLPVLLMPVRIETKFVNLGDDRDREDRYKLRVRIYPDQISVDNHEEALTENEILAGKAYWEDSISIYLAERSTDSNFHRLAAWRGLLSMYTANRAAWIVRMTQPVNLEEFRIYSTNQEYSGSGTPKDIDLPTLQFSEVNQKSGAWTQAALASALPEQFVVSLYKKDYSLTEPGVPKDIFSMYLDGKSMQSAENPAAPPYVPGPTAELEFRDNIKNLTTEFLKLSKQVIGRPVKPDLQVGLDPQRMLNPEESASDFEEVLDEHESPVGKLTMDPNLKWMTDFEEAMEVGMGIEVPITPAEWEEGAEFSRLVVLGIRSKETSEQGAASLHNLLENHVYTDGLRLIPQGTPTNNTDNLDSGFSVSDNRNPEETFKIFLGEPLFTRAENELLKSDGQRLSEVLGLSPSLFQHARFSNSKDISEAKVMNASLWPATLGYFMEEMMRPVFSSDAIDNTREFFNRYVQGRGFVPAFGVGSLPYGIMPTTRYSAWQNKNREDAFQERLLATFKKLNTVWTERLNQVVRYPAFAYLEGKHNPAGLEGTNLLSIMGKEATSGLFEHRYIIGTDYYVYLKKLGPLITQYTGLDYNIRYGDILMTDPIFKDSNGKLIVNPRLEKFEKFSPGLFDEKTITDLGLTPRIFDFIFQEGYNQLMRSFSDDPLAELSTGILIDDAPLSEKLSLSKVYDNTNYIHWLSDIHNNFDNIRREIFNGEINEKTQPKALLYYMLRQGLMLQYWDTATKMDSSKRMQEIEFFNMGTKPDLSRWDLLYDKGASGQMIYEELEEAAKQPSHPDLNISRFAAYREQMGLLSELPTARLERLFAEHLDLCSYRLDAWQAGLVQQRLEENRQEKAEGIYLGAFAWLENITRFGDNRDNSAQIDTEENLWEDPDNMGFIHAPSITQATAAAVLRHAYKSRQFYSFMPYGNRMAVNLSSERTRKALKIMEGIKAGQSLSALLGYQFERALHDAYVPNVSLSSLDQYIAWFRSKFPLSNDKNSLVEPDQNVTPEEEAFAQEVISARDVTDGLQLVEKYFKSKKQASYGIDFTGIDTSDRPTIIKEIEKLADTVDAISDLVTAESIYQSVQGNYDAVNASMESIAKGKFPVSPEVINTPRTGTSLTHKVIVQLPQPGSTSATTDPWQGFNINATPLSNAEPALNSWLAGLIGPPDLVKLNINYETTREENPQMHGTLSWTLVELGLQPLNLLHLLDERALEPGSSFDNFVRLTVEAELMDKQIYKDASLLPGDILTLGYDYSIRPEDGKSLAEMVTLFSKVRSLLNGSRPVNALDLVRNENQNLSGPNPEGYIFGNLSTRAEQVKTGLNSLTTRLEAELNSTASPRVEVVFGLLKEAASYNIQEAIIASSFKTLEEILPIAKVVFTIISKRIANATIALNKGNSLEAFDEAFKAMLGGSFKVVPLYEGTTENDEQLISGLENSSQMLPSNLLATAVMEEWLQGLAVVRDKMDALEKVMMMDTMLRISEDEFGPEALMKLTPVQLPVRIVNGSYQDKWVGIEFGDSYVPEGDKLSLVMLSPDNFQAHNPNSGLVIDEWSEIIPNREETTSVAFHYDQPNNEAPQSLLLAVSPTLGENGGAWKWEDLLGAVNESLDMAKKRLVDIDHLSFTHLSPFLPAIVAPVSQFATTISLDYRRSTTQTHYPETLLAPTPR</sequence>
<keyword evidence="1" id="KW-0175">Coiled coil</keyword>
<comment type="caution">
    <text evidence="2">The sequence shown here is derived from an EMBL/GenBank/DDBJ whole genome shotgun (WGS) entry which is preliminary data.</text>
</comment>